<name>A0A1G5X9Y3_9EURY</name>
<feature type="domain" description="NADPH-dependent FMN reductase-like" evidence="6">
    <location>
        <begin position="1"/>
        <end position="126"/>
    </location>
</feature>
<dbReference type="Pfam" id="PF03358">
    <property type="entry name" value="FMN_red"/>
    <property type="match status" value="1"/>
</dbReference>
<reference evidence="7 8" key="1">
    <citation type="submission" date="2016-10" db="EMBL/GenBank/DDBJ databases">
        <authorList>
            <person name="Varghese N."/>
            <person name="Submissions S."/>
        </authorList>
    </citation>
    <scope>NUCLEOTIDE SEQUENCE [LARGE SCALE GENOMIC DNA]</scope>
    <source>
        <strain evidence="7 8">DSM 16643</strain>
    </source>
</reference>
<dbReference type="RefSeq" id="WP_149732555.1">
    <property type="nucleotide sequence ID" value="NZ_FMXB01000020.1"/>
</dbReference>
<evidence type="ECO:0000256" key="3">
    <source>
        <dbReference type="ARBA" id="ARBA00022630"/>
    </source>
</evidence>
<dbReference type="GO" id="GO:0016491">
    <property type="term" value="F:oxidoreductase activity"/>
    <property type="evidence" value="ECO:0007669"/>
    <property type="project" value="InterPro"/>
</dbReference>
<dbReference type="EMBL" id="FMXB01000020">
    <property type="protein sequence ID" value="SDA67268.1"/>
    <property type="molecule type" value="Genomic_DNA"/>
</dbReference>
<dbReference type="PANTHER" id="PTHR43278">
    <property type="entry name" value="NAD(P)H-DEPENDENT FMN-CONTAINING OXIDOREDUCTASE YWQN-RELATED"/>
    <property type="match status" value="1"/>
</dbReference>
<comment type="cofactor">
    <cofactor evidence="2">
        <name>[4Fe-4S] cluster</name>
        <dbReference type="ChEBI" id="CHEBI:49883"/>
    </cofactor>
</comment>
<protein>
    <submittedName>
        <fullName evidence="7">NADPH-dependent FMN reductase</fullName>
    </submittedName>
</protein>
<evidence type="ECO:0000259" key="6">
    <source>
        <dbReference type="Pfam" id="PF03358"/>
    </source>
</evidence>
<sequence>MKTIVINASPRKKWNTAEVMQAAQKGAESVGAEVEYVNLYDLVFKGCRSCLVCKMKEKPKCKCYWKDELSPLIERILEADTLLIGSPIYFGEPTSEFRALIERLIFCVMSYDDGSSYYTGKVNVGIFYTMNAPIDYYKQSMEESLSSIEFLFSFLNGEIRTYPVCDTLQVHDYSKYNMAGFSQEMKEKQLILQYPKDIENAFKIGAELSKE</sequence>
<dbReference type="STRING" id="230361.sm9_1363"/>
<dbReference type="InterPro" id="IPR051796">
    <property type="entry name" value="ISF_SsuE-like"/>
</dbReference>
<evidence type="ECO:0000256" key="2">
    <source>
        <dbReference type="ARBA" id="ARBA00001966"/>
    </source>
</evidence>
<dbReference type="Proteomes" id="UP000323439">
    <property type="component" value="Unassembled WGS sequence"/>
</dbReference>
<evidence type="ECO:0000313" key="7">
    <source>
        <dbReference type="EMBL" id="SDA67268.1"/>
    </source>
</evidence>
<evidence type="ECO:0000256" key="1">
    <source>
        <dbReference type="ARBA" id="ARBA00001917"/>
    </source>
</evidence>
<dbReference type="AlphaFoldDB" id="A0A1G5X9Y3"/>
<evidence type="ECO:0000256" key="4">
    <source>
        <dbReference type="ARBA" id="ARBA00022643"/>
    </source>
</evidence>
<proteinExistence type="inferred from homology"/>
<accession>A0A1G5X9Y3</accession>
<keyword evidence="8" id="KW-1185">Reference proteome</keyword>
<keyword evidence="4" id="KW-0288">FMN</keyword>
<comment type="cofactor">
    <cofactor evidence="1">
        <name>FMN</name>
        <dbReference type="ChEBI" id="CHEBI:58210"/>
    </cofactor>
</comment>
<evidence type="ECO:0000313" key="8">
    <source>
        <dbReference type="Proteomes" id="UP000323439"/>
    </source>
</evidence>
<dbReference type="SUPFAM" id="SSF52218">
    <property type="entry name" value="Flavoproteins"/>
    <property type="match status" value="1"/>
</dbReference>
<dbReference type="InterPro" id="IPR005025">
    <property type="entry name" value="FMN_Rdtase-like_dom"/>
</dbReference>
<keyword evidence="3" id="KW-0285">Flavoprotein</keyword>
<dbReference type="Gene3D" id="3.40.50.360">
    <property type="match status" value="1"/>
</dbReference>
<comment type="similarity">
    <text evidence="5">Belongs to the SsuE family. Isf subfamily.</text>
</comment>
<dbReference type="PANTHER" id="PTHR43278:SF2">
    <property type="entry name" value="IRON-SULFUR FLAVOPROTEIN"/>
    <property type="match status" value="1"/>
</dbReference>
<gene>
    <name evidence="7" type="ORF">SAMN02910315_02064</name>
</gene>
<organism evidence="7 8">
    <name type="scientific">Methanobrevibacter millerae</name>
    <dbReference type="NCBI Taxonomy" id="230361"/>
    <lineage>
        <taxon>Archaea</taxon>
        <taxon>Methanobacteriati</taxon>
        <taxon>Methanobacteriota</taxon>
        <taxon>Methanomada group</taxon>
        <taxon>Methanobacteria</taxon>
        <taxon>Methanobacteriales</taxon>
        <taxon>Methanobacteriaceae</taxon>
        <taxon>Methanobrevibacter</taxon>
    </lineage>
</organism>
<dbReference type="InterPro" id="IPR029039">
    <property type="entry name" value="Flavoprotein-like_sf"/>
</dbReference>
<evidence type="ECO:0000256" key="5">
    <source>
        <dbReference type="ARBA" id="ARBA00038292"/>
    </source>
</evidence>